<dbReference type="InterPro" id="IPR007645">
    <property type="entry name" value="RNA_pol_Rpb2_3"/>
</dbReference>
<feature type="domain" description="RNA polymerase Rpb2" evidence="11">
    <location>
        <begin position="151"/>
        <end position="326"/>
    </location>
</feature>
<dbReference type="NCBIfam" id="NF001616">
    <property type="entry name" value="PRK00405.1"/>
    <property type="match status" value="1"/>
</dbReference>
<keyword evidence="2 6" id="KW-0808">Transferase</keyword>
<organism evidence="15 16">
    <name type="scientific">Candidatus Kaiserbacteria bacterium CG10_big_fil_rev_8_21_14_0_10_49_17</name>
    <dbReference type="NCBI Taxonomy" id="1974609"/>
    <lineage>
        <taxon>Bacteria</taxon>
        <taxon>Candidatus Kaiseribacteriota</taxon>
    </lineage>
</organism>
<dbReference type="Pfam" id="PF04561">
    <property type="entry name" value="RNA_pol_Rpb2_2"/>
    <property type="match status" value="1"/>
</dbReference>
<dbReference type="EMBL" id="PFBJ01000004">
    <property type="protein sequence ID" value="PIT91334.1"/>
    <property type="molecule type" value="Genomic_DNA"/>
</dbReference>
<dbReference type="InterPro" id="IPR015712">
    <property type="entry name" value="DNA-dir_RNA_pol_su2"/>
</dbReference>
<evidence type="ECO:0000256" key="3">
    <source>
        <dbReference type="ARBA" id="ARBA00022695"/>
    </source>
</evidence>
<dbReference type="GO" id="GO:0032549">
    <property type="term" value="F:ribonucleoside binding"/>
    <property type="evidence" value="ECO:0007669"/>
    <property type="project" value="InterPro"/>
</dbReference>
<evidence type="ECO:0000259" key="14">
    <source>
        <dbReference type="Pfam" id="PF10385"/>
    </source>
</evidence>
<keyword evidence="1 6" id="KW-0240">DNA-directed RNA polymerase</keyword>
<evidence type="ECO:0000256" key="8">
    <source>
        <dbReference type="RuleBase" id="RU363031"/>
    </source>
</evidence>
<comment type="catalytic activity">
    <reaction evidence="5 6 8">
        <text>RNA(n) + a ribonucleoside 5'-triphosphate = RNA(n+1) + diphosphate</text>
        <dbReference type="Rhea" id="RHEA:21248"/>
        <dbReference type="Rhea" id="RHEA-COMP:14527"/>
        <dbReference type="Rhea" id="RHEA-COMP:17342"/>
        <dbReference type="ChEBI" id="CHEBI:33019"/>
        <dbReference type="ChEBI" id="CHEBI:61557"/>
        <dbReference type="ChEBI" id="CHEBI:140395"/>
        <dbReference type="EC" id="2.7.7.6"/>
    </reaction>
</comment>
<dbReference type="Pfam" id="PF04563">
    <property type="entry name" value="RNA_pol_Rpb2_1"/>
    <property type="match status" value="1"/>
</dbReference>
<protein>
    <recommendedName>
        <fullName evidence="6 8">DNA-directed RNA polymerase subunit beta</fullName>
        <shortName evidence="6">RNAP subunit beta</shortName>
        <ecNumber evidence="6 8">2.7.7.6</ecNumber>
    </recommendedName>
    <alternativeName>
        <fullName evidence="6">RNA polymerase subunit beta</fullName>
    </alternativeName>
    <alternativeName>
        <fullName evidence="6">Transcriptase subunit beta</fullName>
    </alternativeName>
</protein>
<dbReference type="Pfam" id="PF04565">
    <property type="entry name" value="RNA_pol_Rpb2_3"/>
    <property type="match status" value="1"/>
</dbReference>
<dbReference type="Proteomes" id="UP000228809">
    <property type="component" value="Unassembled WGS sequence"/>
</dbReference>
<dbReference type="InterPro" id="IPR010243">
    <property type="entry name" value="RNA_pol_bsu_bac"/>
</dbReference>
<comment type="function">
    <text evidence="6 8">DNA-dependent RNA polymerase catalyzes the transcription of DNA into RNA using the four ribonucleoside triphosphates as substrates.</text>
</comment>
<dbReference type="Gene3D" id="2.40.50.100">
    <property type="match status" value="1"/>
</dbReference>
<dbReference type="InterPro" id="IPR014724">
    <property type="entry name" value="RNA_pol_RPB2_OB-fold"/>
</dbReference>
<evidence type="ECO:0000256" key="4">
    <source>
        <dbReference type="ARBA" id="ARBA00023163"/>
    </source>
</evidence>
<dbReference type="InterPro" id="IPR042107">
    <property type="entry name" value="DNA-dir_RNA_pol_bsu_ext_1_sf"/>
</dbReference>
<dbReference type="CDD" id="cd00653">
    <property type="entry name" value="RNA_pol_B_RPB2"/>
    <property type="match status" value="1"/>
</dbReference>
<dbReference type="EC" id="2.7.7.6" evidence="6 8"/>
<evidence type="ECO:0000256" key="5">
    <source>
        <dbReference type="ARBA" id="ARBA00048552"/>
    </source>
</evidence>
<dbReference type="PROSITE" id="PS01166">
    <property type="entry name" value="RNA_POL_BETA"/>
    <property type="match status" value="1"/>
</dbReference>
<dbReference type="Gene3D" id="2.40.270.10">
    <property type="entry name" value="DNA-directed RNA polymerase, subunit 2, domain 6"/>
    <property type="match status" value="2"/>
</dbReference>
<dbReference type="InterPro" id="IPR007120">
    <property type="entry name" value="DNA-dir_RNAP_su2_dom"/>
</dbReference>
<evidence type="ECO:0000256" key="7">
    <source>
        <dbReference type="RuleBase" id="RU000434"/>
    </source>
</evidence>
<comment type="caution">
    <text evidence="15">The sequence shown here is derived from an EMBL/GenBank/DDBJ whole genome shotgun (WGS) entry which is preliminary data.</text>
</comment>
<feature type="domain" description="RNA polymerase beta subunit protrusion" evidence="12">
    <location>
        <begin position="25"/>
        <end position="353"/>
    </location>
</feature>
<comment type="subunit">
    <text evidence="6 8">The RNAP catalytic core consists of 2 alpha, 1 beta, 1 beta' and 1 omega subunit. When a sigma factor is associated with the core the holoenzyme is formed, which can initiate transcription.</text>
</comment>
<dbReference type="Gene3D" id="3.90.1800.10">
    <property type="entry name" value="RNA polymerase alpha subunit dimerisation domain"/>
    <property type="match status" value="1"/>
</dbReference>
<feature type="domain" description="DNA-directed RNA polymerase subunit 2 hybrid-binding" evidence="9">
    <location>
        <begin position="590"/>
        <end position="974"/>
    </location>
</feature>
<dbReference type="Gene3D" id="2.40.50.150">
    <property type="match status" value="1"/>
</dbReference>
<dbReference type="InterPro" id="IPR019462">
    <property type="entry name" value="DNA-dir_RNA_pol_bsu_external_1"/>
</dbReference>
<proteinExistence type="inferred from homology"/>
<evidence type="ECO:0000259" key="13">
    <source>
        <dbReference type="Pfam" id="PF04565"/>
    </source>
</evidence>
<evidence type="ECO:0000259" key="9">
    <source>
        <dbReference type="Pfam" id="PF00562"/>
    </source>
</evidence>
<dbReference type="InterPro" id="IPR007121">
    <property type="entry name" value="RNA_pol_bsu_CS"/>
</dbReference>
<dbReference type="Gene3D" id="3.90.1100.10">
    <property type="match status" value="1"/>
</dbReference>
<sequence>MASKQFEQKHFGRYQEALTPLPNFIEAQTDSFAWAMKDGIKEIFKEFSPIRDYSEKKFDLEFTNFEFGAPKYDEYYAKKMMLTYEAPLRTVARLKNKTTGDVKEQEIFLADFPQMTEHGTFIINGVERVIVPQLARSFGVFFTTHEQKGKTYFGAKIIPMRGAWVELESEADGCIYVRIDRKRKFPVTSLLRILGARFDKDMFDLFKSFPNGKEIIETCLEKDTATSVEEAYIEIHKKLRDGDLATAENAREYIDSIFSTERYDLSRVGRRHFNMRFDMSTDEKELERRTISLDDLVKIVGNIMTLNATPNAQPDDIDHLGFRRVRYVGEMLQQKIRVGMSRMKRNIQDRMSTVEAETTLPISFINPRPFQAAIKEFFTTNQLSQFMSQQNILAEVEHLRRLSALGPGGLTRERAGFEVRDVHPSHYGRLCPIHTPEGPNIGLILNLAVHARINEFGIIETPYAKVVDGKMTGEIEYLNALEEERVKIAHALVKRDESGVIEHEYVEARVKGEPGLVHKNDINYIDVASNQAFSIATSMIPFLDHDDASRALMGSNMQKQATPCIVPEAPLVATGIEETVARDSGRLVYAKEAGEVTYVDARKVVVAGASGEQTYTLHSFSRTNDMSAFHHRPVVSLGQKVKRGELLADNSSSDRGQVALGQNVRVAFMSWSGANYEDAIIISERLVKDSKFTSIHIEEFECVVRDTKLGPEVTTHDIPNVGEMKLRNLDEDGIVRIGAEVRSGDILVGKVTPKGETQLTPEERLLRSIFGEKAKDVKDTSLRMEGGKRGRVVGVKVFSRESGDQLDSGIIKRIHIEVAQLRNVSVGDKLAGRHGNKGVISKVLPEEDMPYTEDGQPIDLILTPLGVPSRMNLGQILEFHLGLAANSLGYQAIVPPFAGASEKEIEDELEKAGFPRNGKVKLYDGRTGEKFDQDVAVGYMYILKLHHMVEDKIHMRSIGPYSLITQQPLGGKAQNGGQRFGEMEVWGLLGYGVAYTLREVLTIKSDDIVGRSAAFDSIVRGERISHPHTPASFNVLLKHLRGLALDVRLERAEDELEH</sequence>
<evidence type="ECO:0000256" key="6">
    <source>
        <dbReference type="HAMAP-Rule" id="MF_01321"/>
    </source>
</evidence>
<name>A0A2M6WF22_9BACT</name>
<dbReference type="Gene3D" id="2.30.150.10">
    <property type="entry name" value="DNA-directed RNA polymerase, beta subunit, external 1 domain"/>
    <property type="match status" value="1"/>
</dbReference>
<dbReference type="Pfam" id="PF04560">
    <property type="entry name" value="RNA_pol_Rpb2_7"/>
    <property type="match status" value="1"/>
</dbReference>
<dbReference type="InterPro" id="IPR007641">
    <property type="entry name" value="RNA_pol_Rpb2_7"/>
</dbReference>
<keyword evidence="4 6" id="KW-0804">Transcription</keyword>
<dbReference type="InterPro" id="IPR007644">
    <property type="entry name" value="RNA_pol_bsu_protrusion"/>
</dbReference>
<dbReference type="GO" id="GO:0000428">
    <property type="term" value="C:DNA-directed RNA polymerase complex"/>
    <property type="evidence" value="ECO:0007669"/>
    <property type="project" value="UniProtKB-KW"/>
</dbReference>
<evidence type="ECO:0000256" key="1">
    <source>
        <dbReference type="ARBA" id="ARBA00022478"/>
    </source>
</evidence>
<feature type="domain" description="RNA polymerase Rpb2" evidence="10">
    <location>
        <begin position="976"/>
        <end position="1050"/>
    </location>
</feature>
<comment type="similarity">
    <text evidence="6 7">Belongs to the RNA polymerase beta chain family.</text>
</comment>
<dbReference type="PANTHER" id="PTHR20856">
    <property type="entry name" value="DNA-DIRECTED RNA POLYMERASE I SUBUNIT 2"/>
    <property type="match status" value="1"/>
</dbReference>
<dbReference type="Pfam" id="PF10385">
    <property type="entry name" value="RNA_pol_Rpb2_45"/>
    <property type="match status" value="1"/>
</dbReference>
<dbReference type="InterPro" id="IPR007642">
    <property type="entry name" value="RNA_pol_Rpb2_2"/>
</dbReference>
<dbReference type="InterPro" id="IPR037034">
    <property type="entry name" value="RNA_pol_Rpb2_2_sf"/>
</dbReference>
<evidence type="ECO:0000259" key="11">
    <source>
        <dbReference type="Pfam" id="PF04561"/>
    </source>
</evidence>
<keyword evidence="3 6" id="KW-0548">Nucleotidyltransferase</keyword>
<dbReference type="Gene3D" id="3.90.1110.10">
    <property type="entry name" value="RNA polymerase Rpb2, domain 2"/>
    <property type="match status" value="1"/>
</dbReference>
<dbReference type="AlphaFoldDB" id="A0A2M6WF22"/>
<dbReference type="InterPro" id="IPR037033">
    <property type="entry name" value="DNA-dir_RNAP_su2_hyb_sf"/>
</dbReference>
<dbReference type="GO" id="GO:0003677">
    <property type="term" value="F:DNA binding"/>
    <property type="evidence" value="ECO:0007669"/>
    <property type="project" value="UniProtKB-UniRule"/>
</dbReference>
<feature type="domain" description="DNA-directed RNA polymerase beta subunit external 1" evidence="14">
    <location>
        <begin position="463"/>
        <end position="528"/>
    </location>
</feature>
<evidence type="ECO:0000313" key="15">
    <source>
        <dbReference type="EMBL" id="PIT91334.1"/>
    </source>
</evidence>
<gene>
    <name evidence="6" type="primary">rpoB</name>
    <name evidence="15" type="ORF">COU17_00885</name>
</gene>
<dbReference type="GO" id="GO:0006351">
    <property type="term" value="P:DNA-templated transcription"/>
    <property type="evidence" value="ECO:0007669"/>
    <property type="project" value="UniProtKB-UniRule"/>
</dbReference>
<dbReference type="SUPFAM" id="SSF64484">
    <property type="entry name" value="beta and beta-prime subunits of DNA dependent RNA-polymerase"/>
    <property type="match status" value="1"/>
</dbReference>
<dbReference type="Pfam" id="PF00562">
    <property type="entry name" value="RNA_pol_Rpb2_6"/>
    <property type="match status" value="1"/>
</dbReference>
<accession>A0A2M6WF22</accession>
<evidence type="ECO:0000259" key="10">
    <source>
        <dbReference type="Pfam" id="PF04560"/>
    </source>
</evidence>
<reference evidence="16" key="1">
    <citation type="submission" date="2017-09" db="EMBL/GenBank/DDBJ databases">
        <title>Depth-based differentiation of microbial function through sediment-hosted aquifers and enrichment of novel symbionts in the deep terrestrial subsurface.</title>
        <authorList>
            <person name="Probst A.J."/>
            <person name="Ladd B."/>
            <person name="Jarett J.K."/>
            <person name="Geller-Mcgrath D.E."/>
            <person name="Sieber C.M.K."/>
            <person name="Emerson J.B."/>
            <person name="Anantharaman K."/>
            <person name="Thomas B.C."/>
            <person name="Malmstrom R."/>
            <person name="Stieglmeier M."/>
            <person name="Klingl A."/>
            <person name="Woyke T."/>
            <person name="Ryan C.M."/>
            <person name="Banfield J.F."/>
        </authorList>
    </citation>
    <scope>NUCLEOTIDE SEQUENCE [LARGE SCALE GENOMIC DNA]</scope>
</reference>
<dbReference type="NCBIfam" id="TIGR02013">
    <property type="entry name" value="rpoB"/>
    <property type="match status" value="1"/>
</dbReference>
<feature type="domain" description="RNA polymerase Rpb2" evidence="13">
    <location>
        <begin position="385"/>
        <end position="453"/>
    </location>
</feature>
<evidence type="ECO:0000313" key="16">
    <source>
        <dbReference type="Proteomes" id="UP000228809"/>
    </source>
</evidence>
<dbReference type="HAMAP" id="MF_01321">
    <property type="entry name" value="RNApol_bact_RpoB"/>
    <property type="match status" value="1"/>
</dbReference>
<dbReference type="GO" id="GO:0003899">
    <property type="term" value="F:DNA-directed RNA polymerase activity"/>
    <property type="evidence" value="ECO:0007669"/>
    <property type="project" value="UniProtKB-UniRule"/>
</dbReference>
<evidence type="ECO:0000256" key="2">
    <source>
        <dbReference type="ARBA" id="ARBA00022679"/>
    </source>
</evidence>
<evidence type="ECO:0000259" key="12">
    <source>
        <dbReference type="Pfam" id="PF04563"/>
    </source>
</evidence>